<evidence type="ECO:0000313" key="3">
    <source>
        <dbReference type="Proteomes" id="UP000309340"/>
    </source>
</evidence>
<dbReference type="AlphaFoldDB" id="A0A4U0XG74"/>
<reference evidence="2 3" key="1">
    <citation type="submission" date="2017-03" db="EMBL/GenBank/DDBJ databases">
        <title>Genomes of endolithic fungi from Antarctica.</title>
        <authorList>
            <person name="Coleine C."/>
            <person name="Masonjones S."/>
            <person name="Stajich J.E."/>
        </authorList>
    </citation>
    <scope>NUCLEOTIDE SEQUENCE [LARGE SCALE GENOMIC DNA]</scope>
    <source>
        <strain evidence="2 3">CCFEE 5184</strain>
    </source>
</reference>
<organism evidence="2 3">
    <name type="scientific">Friedmanniomyces simplex</name>
    <dbReference type="NCBI Taxonomy" id="329884"/>
    <lineage>
        <taxon>Eukaryota</taxon>
        <taxon>Fungi</taxon>
        <taxon>Dikarya</taxon>
        <taxon>Ascomycota</taxon>
        <taxon>Pezizomycotina</taxon>
        <taxon>Dothideomycetes</taxon>
        <taxon>Dothideomycetidae</taxon>
        <taxon>Mycosphaerellales</taxon>
        <taxon>Teratosphaeriaceae</taxon>
        <taxon>Friedmanniomyces</taxon>
    </lineage>
</organism>
<comment type="caution">
    <text evidence="2">The sequence shown here is derived from an EMBL/GenBank/DDBJ whole genome shotgun (WGS) entry which is preliminary data.</text>
</comment>
<feature type="region of interest" description="Disordered" evidence="1">
    <location>
        <begin position="458"/>
        <end position="484"/>
    </location>
</feature>
<name>A0A4U0XG74_9PEZI</name>
<accession>A0A4U0XG74</accession>
<evidence type="ECO:0000313" key="2">
    <source>
        <dbReference type="EMBL" id="TKA75087.1"/>
    </source>
</evidence>
<feature type="compositionally biased region" description="Basic and acidic residues" evidence="1">
    <location>
        <begin position="458"/>
        <end position="471"/>
    </location>
</feature>
<gene>
    <name evidence="2" type="ORF">B0A55_05595</name>
</gene>
<evidence type="ECO:0008006" key="4">
    <source>
        <dbReference type="Google" id="ProtNLM"/>
    </source>
</evidence>
<proteinExistence type="predicted"/>
<protein>
    <recommendedName>
        <fullName evidence="4">F-box domain-containing protein</fullName>
    </recommendedName>
</protein>
<dbReference type="EMBL" id="NAJQ01000204">
    <property type="protein sequence ID" value="TKA75087.1"/>
    <property type="molecule type" value="Genomic_DNA"/>
</dbReference>
<dbReference type="Proteomes" id="UP000309340">
    <property type="component" value="Unassembled WGS sequence"/>
</dbReference>
<dbReference type="OrthoDB" id="2522477at2759"/>
<dbReference type="STRING" id="329884.A0A4U0XG74"/>
<feature type="compositionally biased region" description="Acidic residues" evidence="1">
    <location>
        <begin position="475"/>
        <end position="484"/>
    </location>
</feature>
<keyword evidence="3" id="KW-1185">Reference proteome</keyword>
<evidence type="ECO:0000256" key="1">
    <source>
        <dbReference type="SAM" id="MobiDB-lite"/>
    </source>
</evidence>
<sequence length="484" mass="54421">MEILPFRLFDLADELIVNIIEHLHDDLATLRALALCSRRLQSLSEPLLYRRRFLRIPSSVDRLLQTTNQRPPRAECIHDLEVRCQLSRSANDGFASLPLLLEQATNLRSLTLESPFCNSRALGAKRQQYAGEQDGVFALFHRAAAAEPLLAQSPILPFQHLRSVELHLTGSNSRYCMFLYSRAGLFLSPTLHELTLSCAKFFDVSFEPSTEGGSDIVLGKEGTTPLKRLTMIECDITSLRALACILALPKALEFLHIGENCHHRFEPAGGTSLCSQHPVDFFDRALACQQHSLEELVYEVPFYDPSPPHYSCRSSQGFRNFRKLHTVTCTGLRCPAFEEALWGGDRRAPQPPLRTLKIGWQVSESETPQWFADDDGASFISFFRSLIVALPGLRDLQLTCRPSGSTNWLEEPQRTSSLEAFALELRSKGVLFRLYEKGYSSCYPPYLYNETPGKDELMYASDERGFTRDQAESGGADDADSDES</sequence>